<sequence>LRQEALGPNTPEALNRILSGSDAFDQYALAMSDAVQQQAYQQEPTLLGAKMRLAAENLAVLQNIQRNLVLIYVGGFDSLRVGLITSMGTFERNQVLLRDGNLNRRLAMSDVPQTDSFEGLQLLDAADAAWSALKPTIQSVSQGAAVDSSDLKGVVELADTTIEAAKSLDSFFSTTTRTTTMLALEVLAPLPMTGSWAAGTTFRLAARLAEGLINQDQLLLPGYRLQHVIFDDKCDESVGSDIVVSAMAAKDTYVAIGGMGCDRVCRPISSLATSLRLPFLSYECASPDFSDTLAYPALARMGTVTTPGILNTIKELKAKNDWKNLFVISGDPAFYQVQMETYTQEFTNMGFAVQTLSAYESRWTEIENQMAMVKGSTTGLERVIFVLGSETFFRKLVCASITQGLRLGVVWLSTGTWRGDWWKKTDLLTSAHRQWLREDVGGLELKQAFAAFKNAWDSYSPNVETTRQALFDLYVTDQKDELLYADGTERYHGIHGQYHPTYRKKLYDRGYYDIFFFDLNGDLIYSVFKETDYATNFKAVGSGPWADSGLGQAFRGGLQNPDNLTYIDWQPYGPSAYAPAAFFSTGLRDEDGVLIGVYSIQLPPEYERSIEDIQPQCSFEALTQAYNGAVNVAGIGRPIE</sequence>
<evidence type="ECO:0000313" key="10">
    <source>
        <dbReference type="EMBL" id="CAK9084857.1"/>
    </source>
</evidence>
<comment type="subcellular location">
    <subcellularLocation>
        <location evidence="1">Membrane</location>
    </subcellularLocation>
</comment>
<keyword evidence="2" id="KW-0812">Transmembrane</keyword>
<evidence type="ECO:0000259" key="9">
    <source>
        <dbReference type="Pfam" id="PF01094"/>
    </source>
</evidence>
<keyword evidence="5" id="KW-0472">Membrane</keyword>
<dbReference type="InterPro" id="IPR028082">
    <property type="entry name" value="Peripla_BP_I"/>
</dbReference>
<evidence type="ECO:0000256" key="2">
    <source>
        <dbReference type="ARBA" id="ARBA00022692"/>
    </source>
</evidence>
<dbReference type="Proteomes" id="UP001642484">
    <property type="component" value="Unassembled WGS sequence"/>
</dbReference>
<dbReference type="EMBL" id="CAXAMN010024243">
    <property type="protein sequence ID" value="CAK9084857.1"/>
    <property type="molecule type" value="Genomic_DNA"/>
</dbReference>
<gene>
    <name evidence="10" type="ORF">CCMP2556_LOCUS41239</name>
</gene>
<evidence type="ECO:0000256" key="6">
    <source>
        <dbReference type="ARBA" id="ARBA00023170"/>
    </source>
</evidence>
<evidence type="ECO:0000256" key="1">
    <source>
        <dbReference type="ARBA" id="ARBA00004370"/>
    </source>
</evidence>
<keyword evidence="6" id="KW-0675">Receptor</keyword>
<evidence type="ECO:0000256" key="7">
    <source>
        <dbReference type="ARBA" id="ARBA00023180"/>
    </source>
</evidence>
<dbReference type="PANTHER" id="PTHR10519">
    <property type="entry name" value="GABA-B RECEPTOR"/>
    <property type="match status" value="1"/>
</dbReference>
<dbReference type="InterPro" id="IPR001828">
    <property type="entry name" value="ANF_lig-bd_rcpt"/>
</dbReference>
<dbReference type="PANTHER" id="PTHR10519:SF20">
    <property type="entry name" value="G-PROTEIN COUPLED RECEPTOR 156-RELATED"/>
    <property type="match status" value="1"/>
</dbReference>
<feature type="domain" description="Receptor ligand binding region" evidence="9">
    <location>
        <begin position="204"/>
        <end position="426"/>
    </location>
</feature>
<evidence type="ECO:0000256" key="4">
    <source>
        <dbReference type="ARBA" id="ARBA00023040"/>
    </source>
</evidence>
<keyword evidence="4" id="KW-0297">G-protein coupled receptor</keyword>
<proteinExistence type="predicted"/>
<keyword evidence="3" id="KW-1133">Transmembrane helix</keyword>
<evidence type="ECO:0000256" key="3">
    <source>
        <dbReference type="ARBA" id="ARBA00022989"/>
    </source>
</evidence>
<dbReference type="Pfam" id="PF01094">
    <property type="entry name" value="ANF_receptor"/>
    <property type="match status" value="1"/>
</dbReference>
<comment type="caution">
    <text evidence="10">The sequence shown here is derived from an EMBL/GenBank/DDBJ whole genome shotgun (WGS) entry which is preliminary data.</text>
</comment>
<feature type="non-terminal residue" evidence="10">
    <location>
        <position position="640"/>
    </location>
</feature>
<protein>
    <recommendedName>
        <fullName evidence="9">Receptor ligand binding region domain-containing protein</fullName>
    </recommendedName>
</protein>
<accession>A0ABP0Q9D3</accession>
<dbReference type="InterPro" id="IPR002455">
    <property type="entry name" value="GPCR3_GABA-B"/>
</dbReference>
<organism evidence="10 11">
    <name type="scientific">Durusdinium trenchii</name>
    <dbReference type="NCBI Taxonomy" id="1381693"/>
    <lineage>
        <taxon>Eukaryota</taxon>
        <taxon>Sar</taxon>
        <taxon>Alveolata</taxon>
        <taxon>Dinophyceae</taxon>
        <taxon>Suessiales</taxon>
        <taxon>Symbiodiniaceae</taxon>
        <taxon>Durusdinium</taxon>
    </lineage>
</organism>
<name>A0ABP0Q9D3_9DINO</name>
<dbReference type="SUPFAM" id="SSF53822">
    <property type="entry name" value="Periplasmic binding protein-like I"/>
    <property type="match status" value="1"/>
</dbReference>
<dbReference type="Gene3D" id="3.40.50.2300">
    <property type="match status" value="2"/>
</dbReference>
<keyword evidence="8" id="KW-0807">Transducer</keyword>
<keyword evidence="11" id="KW-1185">Reference proteome</keyword>
<evidence type="ECO:0000256" key="8">
    <source>
        <dbReference type="ARBA" id="ARBA00023224"/>
    </source>
</evidence>
<feature type="non-terminal residue" evidence="10">
    <location>
        <position position="1"/>
    </location>
</feature>
<keyword evidence="7" id="KW-0325">Glycoprotein</keyword>
<evidence type="ECO:0000256" key="5">
    <source>
        <dbReference type="ARBA" id="ARBA00023136"/>
    </source>
</evidence>
<evidence type="ECO:0000313" key="11">
    <source>
        <dbReference type="Proteomes" id="UP001642484"/>
    </source>
</evidence>
<reference evidence="10 11" key="1">
    <citation type="submission" date="2024-02" db="EMBL/GenBank/DDBJ databases">
        <authorList>
            <person name="Chen Y."/>
            <person name="Shah S."/>
            <person name="Dougan E. K."/>
            <person name="Thang M."/>
            <person name="Chan C."/>
        </authorList>
    </citation>
    <scope>NUCLEOTIDE SEQUENCE [LARGE SCALE GENOMIC DNA]</scope>
</reference>